<dbReference type="OMA" id="MEWIIEM"/>
<protein>
    <submittedName>
        <fullName evidence="2">Predicted protein</fullName>
    </submittedName>
</protein>
<dbReference type="KEGG" id="ngr:NAEGRDRAFT_46213"/>
<feature type="compositionally biased region" description="Acidic residues" evidence="1">
    <location>
        <begin position="12"/>
        <end position="39"/>
    </location>
</feature>
<accession>D2V2P5</accession>
<sequence>MRTRRSVIIAESSDDELMDESSDSDNDNIFQDEEEEEENSNQIVLEPPTSFEHIPIIKLDKDYFMTAIYIKKFLHQSDYDLVKAFKEFGQEKDRKVLHGRDMAKLVHLSQHHYLSSDLEIKPNIKGVVLFRMEWIIEMFNREILSSESFVENVNIIDFIIVFDMERNCVNFKDEVIETLLESQKKQQEDKIKEEEDAAQPSIIEEETFHTCPIRTEGIEKFQDFLKLHISHTTSDRCVIMPFDY</sequence>
<dbReference type="VEuPathDB" id="AmoebaDB:NAEGRDRAFT_46213"/>
<evidence type="ECO:0000313" key="3">
    <source>
        <dbReference type="Proteomes" id="UP000006671"/>
    </source>
</evidence>
<dbReference type="GeneID" id="8852799"/>
<proteinExistence type="predicted"/>
<gene>
    <name evidence="2" type="ORF">NAEGRDRAFT_46213</name>
</gene>
<keyword evidence="3" id="KW-1185">Reference proteome</keyword>
<feature type="region of interest" description="Disordered" evidence="1">
    <location>
        <begin position="12"/>
        <end position="41"/>
    </location>
</feature>
<dbReference type="EMBL" id="GG738849">
    <property type="protein sequence ID" value="EFC48930.1"/>
    <property type="molecule type" value="Genomic_DNA"/>
</dbReference>
<dbReference type="Proteomes" id="UP000006671">
    <property type="component" value="Unassembled WGS sequence"/>
</dbReference>
<dbReference type="RefSeq" id="XP_002681674.1">
    <property type="nucleotide sequence ID" value="XM_002681628.1"/>
</dbReference>
<organism evidence="3">
    <name type="scientific">Naegleria gruberi</name>
    <name type="common">Amoeba</name>
    <dbReference type="NCBI Taxonomy" id="5762"/>
    <lineage>
        <taxon>Eukaryota</taxon>
        <taxon>Discoba</taxon>
        <taxon>Heterolobosea</taxon>
        <taxon>Tetramitia</taxon>
        <taxon>Eutetramitia</taxon>
        <taxon>Vahlkampfiidae</taxon>
        <taxon>Naegleria</taxon>
    </lineage>
</organism>
<dbReference type="AlphaFoldDB" id="D2V2P5"/>
<reference evidence="2 3" key="1">
    <citation type="journal article" date="2010" name="Cell">
        <title>The genome of Naegleria gruberi illuminates early eukaryotic versatility.</title>
        <authorList>
            <person name="Fritz-Laylin L.K."/>
            <person name="Prochnik S.E."/>
            <person name="Ginger M.L."/>
            <person name="Dacks J.B."/>
            <person name="Carpenter M.L."/>
            <person name="Field M.C."/>
            <person name="Kuo A."/>
            <person name="Paredez A."/>
            <person name="Chapman J."/>
            <person name="Pham J."/>
            <person name="Shu S."/>
            <person name="Neupane R."/>
            <person name="Cipriano M."/>
            <person name="Mancuso J."/>
            <person name="Tu H."/>
            <person name="Salamov A."/>
            <person name="Lindquist E."/>
            <person name="Shapiro H."/>
            <person name="Lucas S."/>
            <person name="Grigoriev I.V."/>
            <person name="Cande W.Z."/>
            <person name="Fulton C."/>
            <person name="Rokhsar D.S."/>
            <person name="Dawson S.C."/>
        </authorList>
    </citation>
    <scope>NUCLEOTIDE SEQUENCE [LARGE SCALE GENOMIC DNA]</scope>
    <source>
        <strain evidence="2 3">NEG-M</strain>
    </source>
</reference>
<evidence type="ECO:0000256" key="1">
    <source>
        <dbReference type="SAM" id="MobiDB-lite"/>
    </source>
</evidence>
<dbReference type="InParanoid" id="D2V2P5"/>
<name>D2V2P5_NAEGR</name>
<evidence type="ECO:0000313" key="2">
    <source>
        <dbReference type="EMBL" id="EFC48930.1"/>
    </source>
</evidence>